<dbReference type="Proteomes" id="UP000186698">
    <property type="component" value="Chromosome 9_10L"/>
</dbReference>
<dbReference type="OrthoDB" id="6359816at2759"/>
<evidence type="ECO:0000256" key="5">
    <source>
        <dbReference type="ARBA" id="ARBA00023242"/>
    </source>
</evidence>
<dbReference type="Gene3D" id="3.30.710.10">
    <property type="entry name" value="Potassium Channel Kv1.1, Chain A"/>
    <property type="match status" value="1"/>
</dbReference>
<keyword evidence="8" id="KW-1185">Reference proteome</keyword>
<dbReference type="InterPro" id="IPR000210">
    <property type="entry name" value="BTB/POZ_dom"/>
</dbReference>
<dbReference type="CDD" id="cd18343">
    <property type="entry name" value="BTB_POZ_SPOPL"/>
    <property type="match status" value="1"/>
</dbReference>
<dbReference type="RefSeq" id="XP_018089786.1">
    <property type="nucleotide sequence ID" value="XM_018234297.2"/>
</dbReference>
<dbReference type="FunFam" id="3.30.710.10:FF:000008">
    <property type="entry name" value="Speckle-type POZ protein-like a"/>
    <property type="match status" value="1"/>
</dbReference>
<evidence type="ECO:0000256" key="1">
    <source>
        <dbReference type="ARBA" id="ARBA00004123"/>
    </source>
</evidence>
<dbReference type="SUPFAM" id="SSF49599">
    <property type="entry name" value="TRAF domain-like"/>
    <property type="match status" value="1"/>
</dbReference>
<dbReference type="GO" id="GO:0030162">
    <property type="term" value="P:regulation of proteolysis"/>
    <property type="evidence" value="ECO:0000318"/>
    <property type="project" value="GO_Central"/>
</dbReference>
<evidence type="ECO:0000256" key="2">
    <source>
        <dbReference type="ARBA" id="ARBA00004906"/>
    </source>
</evidence>
<evidence type="ECO:0000256" key="3">
    <source>
        <dbReference type="ARBA" id="ARBA00010846"/>
    </source>
</evidence>
<dbReference type="GO" id="GO:0031625">
    <property type="term" value="F:ubiquitin protein ligase binding"/>
    <property type="evidence" value="ECO:0000318"/>
    <property type="project" value="GO_Central"/>
</dbReference>
<evidence type="ECO:0000256" key="4">
    <source>
        <dbReference type="ARBA" id="ARBA00022786"/>
    </source>
</evidence>
<dbReference type="InterPro" id="IPR008974">
    <property type="entry name" value="TRAF-like"/>
</dbReference>
<dbReference type="PROSITE" id="PS50144">
    <property type="entry name" value="MATH"/>
    <property type="match status" value="1"/>
</dbReference>
<evidence type="ECO:0000259" key="7">
    <source>
        <dbReference type="PROSITE" id="PS50144"/>
    </source>
</evidence>
<name>A0A8J0TR43_XENLA</name>
<dbReference type="Pfam" id="PF22486">
    <property type="entry name" value="MATH_2"/>
    <property type="match status" value="1"/>
</dbReference>
<dbReference type="GO" id="GO:0005737">
    <property type="term" value="C:cytoplasm"/>
    <property type="evidence" value="ECO:0000318"/>
    <property type="project" value="GO_Central"/>
</dbReference>
<keyword evidence="4" id="KW-0833">Ubl conjugation pathway</keyword>
<dbReference type="SMART" id="SM00225">
    <property type="entry name" value="BTB"/>
    <property type="match status" value="1"/>
</dbReference>
<comment type="pathway">
    <text evidence="2">Protein modification; protein ubiquitination.</text>
</comment>
<comment type="subcellular location">
    <subcellularLocation>
        <location evidence="1">Nucleus</location>
    </subcellularLocation>
</comment>
<evidence type="ECO:0000259" key="6">
    <source>
        <dbReference type="PROSITE" id="PS50097"/>
    </source>
</evidence>
<dbReference type="Pfam" id="PF00651">
    <property type="entry name" value="BTB"/>
    <property type="match status" value="1"/>
</dbReference>
<sequence length="453" mass="51690">MNTKHVPTVWCGDDEQVYLHVTRQPREALFAPVFVQVDACPIVYSQKVFFFYVENTCVAVKMHEVATTVSSAEMSSPPVAESWCYTQVKVVKFSYMWTINNFSFCREETGEVLKSSSFSSGPNDKLKWCLRVNPKGLDDESKDYLSLYLLLVSCPKNEVRAKFKFSLLNSKNEETKAMESQRAYRFVQGKDWGFKKYIRRDFLLDEANGLLPDDKLTLYCEVSVVQDSINISGQSSSNNLKVPECRLAEDMGYLWENRRFTDCSLFVEGKEFKAHKSILAARSPVFSAMFEHPMQESRKNRVYIRDVDPEVFKEMMRFIYTGGTPHVDKMADKLLAAADKYALERLKVMCEESLCNNLTVENVADVLILADLHSAEQLKAQAIDFINRCSVLGQLGCKDRKNCNSNQTMDIMETAGWKSMIKSHPHLVAEAFRALASAQCPPFGIPRKRLKQS</sequence>
<dbReference type="Gene3D" id="6.20.250.50">
    <property type="match status" value="1"/>
</dbReference>
<dbReference type="Gene3D" id="2.60.210.10">
    <property type="entry name" value="Apoptosis, Tumor Necrosis Factor Receptor Associated Protein 2, Chain A"/>
    <property type="match status" value="1"/>
</dbReference>
<dbReference type="GO" id="GO:0043161">
    <property type="term" value="P:proteasome-mediated ubiquitin-dependent protein catabolic process"/>
    <property type="evidence" value="ECO:0000318"/>
    <property type="project" value="GO_Central"/>
</dbReference>
<evidence type="ECO:0000313" key="10">
    <source>
        <dbReference type="Xenbase" id="XB-GENE-5871534"/>
    </source>
</evidence>
<dbReference type="CTD" id="443784"/>
<dbReference type="InterPro" id="IPR011333">
    <property type="entry name" value="SKP1/BTB/POZ_sf"/>
</dbReference>
<dbReference type="SMART" id="SM00061">
    <property type="entry name" value="MATH"/>
    <property type="match status" value="1"/>
</dbReference>
<feature type="domain" description="MATH" evidence="7">
    <location>
        <begin position="92"/>
        <end position="222"/>
    </location>
</feature>
<dbReference type="AGR" id="Xenbase:XB-GENE-5871534"/>
<protein>
    <submittedName>
        <fullName evidence="9">Speckle-type POZ protein-like isoform X1</fullName>
    </submittedName>
</protein>
<evidence type="ECO:0000313" key="9">
    <source>
        <dbReference type="RefSeq" id="XP_018089786.1"/>
    </source>
</evidence>
<dbReference type="Xenbase" id="XB-GENE-5871534">
    <property type="gene designation" value="spopl.L"/>
</dbReference>
<keyword evidence="5" id="KW-0539">Nucleus</keyword>
<accession>A0A8J0TR43</accession>
<dbReference type="GeneID" id="443784"/>
<organism evidence="8 9">
    <name type="scientific">Xenopus laevis</name>
    <name type="common">African clawed frog</name>
    <dbReference type="NCBI Taxonomy" id="8355"/>
    <lineage>
        <taxon>Eukaryota</taxon>
        <taxon>Metazoa</taxon>
        <taxon>Chordata</taxon>
        <taxon>Craniata</taxon>
        <taxon>Vertebrata</taxon>
        <taxon>Euteleostomi</taxon>
        <taxon>Amphibia</taxon>
        <taxon>Batrachia</taxon>
        <taxon>Anura</taxon>
        <taxon>Pipoidea</taxon>
        <taxon>Pipidae</taxon>
        <taxon>Xenopodinae</taxon>
        <taxon>Xenopus</taxon>
        <taxon>Xenopus</taxon>
    </lineage>
</organism>
<reference evidence="9" key="1">
    <citation type="submission" date="2025-08" db="UniProtKB">
        <authorList>
            <consortium name="RefSeq"/>
        </authorList>
    </citation>
    <scope>IDENTIFICATION</scope>
    <source>
        <strain evidence="9">J_2021</strain>
        <tissue evidence="9">Erythrocytes</tissue>
    </source>
</reference>
<dbReference type="CDD" id="cd18519">
    <property type="entry name" value="BACK_SPOPL"/>
    <property type="match status" value="1"/>
</dbReference>
<dbReference type="GO" id="GO:0005634">
    <property type="term" value="C:nucleus"/>
    <property type="evidence" value="ECO:0000318"/>
    <property type="project" value="GO_Central"/>
</dbReference>
<dbReference type="InterPro" id="IPR002083">
    <property type="entry name" value="MATH/TRAF_dom"/>
</dbReference>
<dbReference type="Gene3D" id="6.10.250.3030">
    <property type="match status" value="1"/>
</dbReference>
<evidence type="ECO:0000313" key="8">
    <source>
        <dbReference type="Proteomes" id="UP000186698"/>
    </source>
</evidence>
<proteinExistence type="inferred from homology"/>
<comment type="similarity">
    <text evidence="3">Belongs to the Tdpoz family.</text>
</comment>
<dbReference type="SUPFAM" id="SSF54695">
    <property type="entry name" value="POZ domain"/>
    <property type="match status" value="1"/>
</dbReference>
<dbReference type="AlphaFoldDB" id="A0A8J0TR43"/>
<dbReference type="PANTHER" id="PTHR24413">
    <property type="entry name" value="SPECKLE-TYPE POZ PROTEIN"/>
    <property type="match status" value="1"/>
</dbReference>
<dbReference type="FunFam" id="2.60.210.10:FF:000028">
    <property type="entry name" value="Speckle-type POZ protein-like"/>
    <property type="match status" value="1"/>
</dbReference>
<feature type="domain" description="BTB" evidence="6">
    <location>
        <begin position="261"/>
        <end position="322"/>
    </location>
</feature>
<gene>
    <name evidence="9 10" type="primary">spopl.L</name>
    <name evidence="9" type="synonym">spopl</name>
    <name evidence="9" type="synonym">spopl.S</name>
</gene>
<dbReference type="PROSITE" id="PS50097">
    <property type="entry name" value="BTB"/>
    <property type="match status" value="1"/>
</dbReference>